<reference evidence="2 3" key="1">
    <citation type="journal article" date="2014" name="Agronomy (Basel)">
        <title>A Draft Genome Sequence for Ensete ventricosum, the Drought-Tolerant Tree Against Hunger.</title>
        <authorList>
            <person name="Harrison J."/>
            <person name="Moore K.A."/>
            <person name="Paszkiewicz K."/>
            <person name="Jones T."/>
            <person name="Grant M."/>
            <person name="Ambacheew D."/>
            <person name="Muzemil S."/>
            <person name="Studholme D.J."/>
        </authorList>
    </citation>
    <scope>NUCLEOTIDE SEQUENCE [LARGE SCALE GENOMIC DNA]</scope>
</reference>
<dbReference type="EMBL" id="AMZH03014870">
    <property type="protein sequence ID" value="RRT46910.1"/>
    <property type="molecule type" value="Genomic_DNA"/>
</dbReference>
<proteinExistence type="predicted"/>
<evidence type="ECO:0000256" key="1">
    <source>
        <dbReference type="SAM" id="MobiDB-lite"/>
    </source>
</evidence>
<dbReference type="Proteomes" id="UP000287651">
    <property type="component" value="Unassembled WGS sequence"/>
</dbReference>
<feature type="region of interest" description="Disordered" evidence="1">
    <location>
        <begin position="79"/>
        <end position="105"/>
    </location>
</feature>
<protein>
    <submittedName>
        <fullName evidence="2">Uncharacterized protein</fullName>
    </submittedName>
</protein>
<dbReference type="AlphaFoldDB" id="A0A426Y5L0"/>
<comment type="caution">
    <text evidence="2">The sequence shown here is derived from an EMBL/GenBank/DDBJ whole genome shotgun (WGS) entry which is preliminary data.</text>
</comment>
<name>A0A426Y5L0_ENSVE</name>
<feature type="compositionally biased region" description="Pro residues" evidence="1">
    <location>
        <begin position="89"/>
        <end position="100"/>
    </location>
</feature>
<evidence type="ECO:0000313" key="2">
    <source>
        <dbReference type="EMBL" id="RRT46910.1"/>
    </source>
</evidence>
<sequence>MLPSRPPLIPLNSTRTKIFLQIRERELMKTPNPMKTCFERRDKRRYCHFHKEHDHDMEECRDLQSQIKDLIRQGHLRHYVRDQSSFPDSQPPQDPSPRPKGPVEKQIHIIIGGPALGGDCSSARKAYACTENHEVPNPGGDGRSRK</sequence>
<accession>A0A426Y5L0</accession>
<evidence type="ECO:0000313" key="3">
    <source>
        <dbReference type="Proteomes" id="UP000287651"/>
    </source>
</evidence>
<gene>
    <name evidence="2" type="ORF">B296_00033753</name>
</gene>
<organism evidence="2 3">
    <name type="scientific">Ensete ventricosum</name>
    <name type="common">Abyssinian banana</name>
    <name type="synonym">Musa ensete</name>
    <dbReference type="NCBI Taxonomy" id="4639"/>
    <lineage>
        <taxon>Eukaryota</taxon>
        <taxon>Viridiplantae</taxon>
        <taxon>Streptophyta</taxon>
        <taxon>Embryophyta</taxon>
        <taxon>Tracheophyta</taxon>
        <taxon>Spermatophyta</taxon>
        <taxon>Magnoliopsida</taxon>
        <taxon>Liliopsida</taxon>
        <taxon>Zingiberales</taxon>
        <taxon>Musaceae</taxon>
        <taxon>Ensete</taxon>
    </lineage>
</organism>